<dbReference type="Proteomes" id="UP000748752">
    <property type="component" value="Unassembled WGS sequence"/>
</dbReference>
<evidence type="ECO:0000259" key="4">
    <source>
        <dbReference type="PROSITE" id="PS50894"/>
    </source>
</evidence>
<feature type="modified residue" description="Phosphohistidine" evidence="2">
    <location>
        <position position="130"/>
    </location>
</feature>
<feature type="region of interest" description="Disordered" evidence="3">
    <location>
        <begin position="13"/>
        <end position="67"/>
    </location>
</feature>
<gene>
    <name evidence="5" type="ORF">CKO31_05755</name>
</gene>
<evidence type="ECO:0000313" key="5">
    <source>
        <dbReference type="EMBL" id="MBK1630258.1"/>
    </source>
</evidence>
<dbReference type="EMBL" id="NRRV01000010">
    <property type="protein sequence ID" value="MBK1630258.1"/>
    <property type="molecule type" value="Genomic_DNA"/>
</dbReference>
<sequence length="185" mass="19323">MVTETPRGWCRATLPQPAAGGSKQHCATAPTAGKGQSLIPARNRRRAARCRSDQSTPRSLHAMPQPDSADDIPIWDLPAWDQAAAAESVGDAALARRLLHQLCAGLPDELAELRRLHAAGELTAAADHAHHVSGGAAYCGVTALRSSLKALERQARSGDAAATGLALEALAAQVERLVAHEQALG</sequence>
<dbReference type="InterPro" id="IPR008207">
    <property type="entry name" value="Sig_transdc_His_kin_Hpt_dom"/>
</dbReference>
<dbReference type="SUPFAM" id="SSF47226">
    <property type="entry name" value="Histidine-containing phosphotransfer domain, HPT domain"/>
    <property type="match status" value="1"/>
</dbReference>
<name>A0ABS1CEC8_9GAMM</name>
<accession>A0ABS1CEC8</accession>
<protein>
    <recommendedName>
        <fullName evidence="4">HPt domain-containing protein</fullName>
    </recommendedName>
</protein>
<organism evidence="5 6">
    <name type="scientific">Thiohalocapsa halophila</name>
    <dbReference type="NCBI Taxonomy" id="69359"/>
    <lineage>
        <taxon>Bacteria</taxon>
        <taxon>Pseudomonadati</taxon>
        <taxon>Pseudomonadota</taxon>
        <taxon>Gammaproteobacteria</taxon>
        <taxon>Chromatiales</taxon>
        <taxon>Chromatiaceae</taxon>
        <taxon>Thiohalocapsa</taxon>
    </lineage>
</organism>
<evidence type="ECO:0000256" key="3">
    <source>
        <dbReference type="SAM" id="MobiDB-lite"/>
    </source>
</evidence>
<keyword evidence="2" id="KW-0597">Phosphoprotein</keyword>
<keyword evidence="6" id="KW-1185">Reference proteome</keyword>
<reference evidence="5 6" key="1">
    <citation type="journal article" date="2020" name="Microorganisms">
        <title>Osmotic Adaptation and Compatible Solute Biosynthesis of Phototrophic Bacteria as Revealed from Genome Analyses.</title>
        <authorList>
            <person name="Imhoff J.F."/>
            <person name="Rahn T."/>
            <person name="Kunzel S."/>
            <person name="Keller A."/>
            <person name="Neulinger S.C."/>
        </authorList>
    </citation>
    <scope>NUCLEOTIDE SEQUENCE [LARGE SCALE GENOMIC DNA]</scope>
    <source>
        <strain evidence="5 6">DSM 6210</strain>
    </source>
</reference>
<dbReference type="Gene3D" id="1.20.120.160">
    <property type="entry name" value="HPT domain"/>
    <property type="match status" value="1"/>
</dbReference>
<evidence type="ECO:0000256" key="1">
    <source>
        <dbReference type="ARBA" id="ARBA00023012"/>
    </source>
</evidence>
<evidence type="ECO:0000256" key="2">
    <source>
        <dbReference type="PROSITE-ProRule" id="PRU00110"/>
    </source>
</evidence>
<proteinExistence type="predicted"/>
<dbReference type="Pfam" id="PF01627">
    <property type="entry name" value="Hpt"/>
    <property type="match status" value="1"/>
</dbReference>
<dbReference type="PROSITE" id="PS50894">
    <property type="entry name" value="HPT"/>
    <property type="match status" value="1"/>
</dbReference>
<keyword evidence="1" id="KW-0902">Two-component regulatory system</keyword>
<feature type="domain" description="HPt" evidence="4">
    <location>
        <begin position="91"/>
        <end position="184"/>
    </location>
</feature>
<dbReference type="InterPro" id="IPR036641">
    <property type="entry name" value="HPT_dom_sf"/>
</dbReference>
<comment type="caution">
    <text evidence="5">The sequence shown here is derived from an EMBL/GenBank/DDBJ whole genome shotgun (WGS) entry which is preliminary data.</text>
</comment>
<evidence type="ECO:0000313" key="6">
    <source>
        <dbReference type="Proteomes" id="UP000748752"/>
    </source>
</evidence>